<dbReference type="OrthoDB" id="8244198at2"/>
<reference evidence="2" key="1">
    <citation type="journal article" date="2015" name="Proc. Natl. Acad. Sci. U.S.A.">
        <title>Bacterial clade with the ribosomal RNA operon on a small plasmid rather than the chromosome.</title>
        <authorList>
            <person name="Anda M."/>
            <person name="Ohtsubo Y."/>
            <person name="Okubo T."/>
            <person name="Sugawara M."/>
            <person name="Nagata Y."/>
            <person name="Tsuda M."/>
            <person name="Minamisawa K."/>
            <person name="Mitsui H."/>
        </authorList>
    </citation>
    <scope>NUCLEOTIDE SEQUENCE</scope>
    <source>
        <strain evidence="2">DSM 21988</strain>
    </source>
</reference>
<dbReference type="Pfam" id="PF06568">
    <property type="entry name" value="YjiS-like"/>
    <property type="match status" value="1"/>
</dbReference>
<evidence type="ECO:0000313" key="2">
    <source>
        <dbReference type="EMBL" id="BAT25289.1"/>
    </source>
</evidence>
<sequence length="49" mass="5634">MISQLASRIRSFRNRQRVINELASLDDRQLADIGVSRGDIKRAVTFGRF</sequence>
<dbReference type="AlphaFoldDB" id="A0A0N7KWW9"/>
<proteinExistence type="predicted"/>
<protein>
    <recommendedName>
        <fullName evidence="1">YjiS-like domain-containing protein</fullName>
    </recommendedName>
</protein>
<dbReference type="InterPro" id="IPR009506">
    <property type="entry name" value="YjiS-like"/>
</dbReference>
<dbReference type="EMBL" id="LC066369">
    <property type="protein sequence ID" value="BAT25289.1"/>
    <property type="molecule type" value="Genomic_DNA"/>
</dbReference>
<dbReference type="RefSeq" id="WP_082016246.1">
    <property type="nucleotide sequence ID" value="NZ_BBWQ01000025.1"/>
</dbReference>
<evidence type="ECO:0000259" key="1">
    <source>
        <dbReference type="Pfam" id="PF06568"/>
    </source>
</evidence>
<name>A0A0N7KWW9_9HYPH</name>
<organism evidence="2">
    <name type="scientific">Aureimonas altamirensis</name>
    <dbReference type="NCBI Taxonomy" id="370622"/>
    <lineage>
        <taxon>Bacteria</taxon>
        <taxon>Pseudomonadati</taxon>
        <taxon>Pseudomonadota</taxon>
        <taxon>Alphaproteobacteria</taxon>
        <taxon>Hyphomicrobiales</taxon>
        <taxon>Aurantimonadaceae</taxon>
        <taxon>Aureimonas</taxon>
    </lineage>
</organism>
<accession>A0A0N7KWW9</accession>
<feature type="domain" description="YjiS-like" evidence="1">
    <location>
        <begin position="5"/>
        <end position="40"/>
    </location>
</feature>